<feature type="compositionally biased region" description="Polar residues" evidence="1">
    <location>
        <begin position="98"/>
        <end position="110"/>
    </location>
</feature>
<feature type="compositionally biased region" description="Pro residues" evidence="1">
    <location>
        <begin position="502"/>
        <end position="515"/>
    </location>
</feature>
<feature type="compositionally biased region" description="Low complexity" evidence="1">
    <location>
        <begin position="1028"/>
        <end position="1043"/>
    </location>
</feature>
<feature type="compositionally biased region" description="Basic and acidic residues" evidence="1">
    <location>
        <begin position="751"/>
        <end position="762"/>
    </location>
</feature>
<evidence type="ECO:0000256" key="1">
    <source>
        <dbReference type="SAM" id="MobiDB-lite"/>
    </source>
</evidence>
<feature type="compositionally biased region" description="Polar residues" evidence="1">
    <location>
        <begin position="764"/>
        <end position="775"/>
    </location>
</feature>
<feature type="region of interest" description="Disordered" evidence="1">
    <location>
        <begin position="1018"/>
        <end position="1068"/>
    </location>
</feature>
<feature type="compositionally biased region" description="Basic and acidic residues" evidence="1">
    <location>
        <begin position="873"/>
        <end position="897"/>
    </location>
</feature>
<feature type="compositionally biased region" description="Polar residues" evidence="1">
    <location>
        <begin position="1204"/>
        <end position="1214"/>
    </location>
</feature>
<feature type="compositionally biased region" description="Polar residues" evidence="1">
    <location>
        <begin position="521"/>
        <end position="539"/>
    </location>
</feature>
<feature type="compositionally biased region" description="Basic and acidic residues" evidence="1">
    <location>
        <begin position="68"/>
        <end position="83"/>
    </location>
</feature>
<protein>
    <submittedName>
        <fullName evidence="4">Uncharacterized protein</fullName>
    </submittedName>
</protein>
<feature type="compositionally biased region" description="Low complexity" evidence="1">
    <location>
        <begin position="1191"/>
        <end position="1203"/>
    </location>
</feature>
<name>A0A914UI84_9BILA</name>
<accession>A0A914UI84</accession>
<feature type="region of interest" description="Disordered" evidence="1">
    <location>
        <begin position="471"/>
        <end position="565"/>
    </location>
</feature>
<organism evidence="3 4">
    <name type="scientific">Plectus sambesii</name>
    <dbReference type="NCBI Taxonomy" id="2011161"/>
    <lineage>
        <taxon>Eukaryota</taxon>
        <taxon>Metazoa</taxon>
        <taxon>Ecdysozoa</taxon>
        <taxon>Nematoda</taxon>
        <taxon>Chromadorea</taxon>
        <taxon>Plectida</taxon>
        <taxon>Plectina</taxon>
        <taxon>Plectoidea</taxon>
        <taxon>Plectidae</taxon>
        <taxon>Plectus</taxon>
    </lineage>
</organism>
<evidence type="ECO:0000256" key="2">
    <source>
        <dbReference type="SAM" id="Phobius"/>
    </source>
</evidence>
<feature type="region of interest" description="Disordered" evidence="1">
    <location>
        <begin position="68"/>
        <end position="135"/>
    </location>
</feature>
<proteinExistence type="predicted"/>
<dbReference type="WBParaSite" id="PSAMB.scaffold1036size36860.g10638.t1">
    <property type="protein sequence ID" value="PSAMB.scaffold1036size36860.g10638.t1"/>
    <property type="gene ID" value="PSAMB.scaffold1036size36860.g10638"/>
</dbReference>
<sequence length="1321" mass="142595">MVLADSVAVASAPIFLTTALSIASFVTLVTLVALCACCKCCHRPLKEEDLEAYGVNVSDGHAPVVQFRDGKGKQARYSSERMPKSALKKTSRSESAPADSSTTLLHSASTRRALPSLPSELKPSSSPTRDSSTSDLYATVDKQASSVVAVVHDWKSETDSKTTRTTVARTSVHRLKRGEQQQLVDEQPSYARIPPRNVTYDTIDAESDLTDPLYSKVDAVDSRPFRYEYPAFATKAQTQLSKRGEHLYQRVDDDGSQIYAGGSEDPYSSIPSDVGGGKRLRTIEDDDDDDVDGDDDDESSAYDPGYARVTTIKPKESSVDDAPGPSSSRPVPTRNVDHLYTKINRHSAPVCDNFSSDRRAPSPPPPLPDNRDRRPRSEQPNEEAIREPSYRYITVRESLDVLRARMANQQREQSEQLLQQTAPVAREHYYATIGSEHGYEVVPNRPPHQQPLYEDVLNSGPTDGDVHRYDMVYPPASPENTLTSTHRGDDDSGASTPRRLSIPPPIPPTSPIPERTPPKTEPSSRMYSRSTTGDFTTASEESRRADSFCSIERDDLPPKRPNDPLVRGMAAVGQGAGELIDRGLSLIARSVSNSTALADPAPSTTYNGTMRAEMTAAGGADFDSSLELSGSPLPTDRSEAGEAGTAQGMPQAQQRYPSATSYQNPVSSLNTASAPLAPIGHNASHPRSSQVTSSASPSSFADRFERSAADQQQQQQLRATTASSSDNGGDTYNRRRPAPEALYPENAPFDGSKKRLLVREDSDQSFVTAPTSANDVLNGGNANGGGHFELNGSAAPTTRSYREMISKQSSEESSDQETEEAFTARRRDWSQLSGGGRSESKEEIKSDRRLREALRTRTGSQESSSGVSGSLDAETKLDDNRTLSRELIDDGTLHADGGRSSANGRRSAASAASVNSDNMHDSGMFVTSFSHPDTLNSPQHPDAPPNRQHPTESGVKYSSSAHSLLPQAVSPDSHSSKIPLLASKIKRQNSPIDTADSTHPAHTPRVGFRAVYDDDDEHGFNSSKNIPADAGARSASDYSSSTSNTVADRNRSSIKPPSSLGNLDSSNTALNVNKSGKLEQSGSVASSSRLNFRPVFDESPISPESFLSSQDTDSEAYSNTASSTFATSAANAANVSLAQRSPTDQRRAIAQRSPTAQRSATAAIGAYGREGAMTPRGRPAPPPHSDDFYRGATAQAQGGALQTPRTGPSASLSESRSRTNDEQRRGVGDAKRSPTTAEALSVDVTMSPRAGRKVEKRDYMEKRAEAGDMGDCDGTCYCHSAMAVPERVWDENLYEMDKIRWGANRKSSSEESTKGYDARLL</sequence>
<feature type="compositionally biased region" description="Low complexity" evidence="1">
    <location>
        <begin position="859"/>
        <end position="870"/>
    </location>
</feature>
<feature type="compositionally biased region" description="Low complexity" evidence="1">
    <location>
        <begin position="688"/>
        <end position="699"/>
    </location>
</feature>
<feature type="region of interest" description="Disordered" evidence="1">
    <location>
        <begin position="621"/>
        <end position="980"/>
    </location>
</feature>
<feature type="region of interest" description="Disordered" evidence="1">
    <location>
        <begin position="347"/>
        <end position="388"/>
    </location>
</feature>
<feature type="compositionally biased region" description="Low complexity" evidence="1">
    <location>
        <begin position="114"/>
        <end position="135"/>
    </location>
</feature>
<keyword evidence="3" id="KW-1185">Reference proteome</keyword>
<reference evidence="4" key="1">
    <citation type="submission" date="2022-11" db="UniProtKB">
        <authorList>
            <consortium name="WormBaseParasite"/>
        </authorList>
    </citation>
    <scope>IDENTIFICATION</scope>
</reference>
<feature type="compositionally biased region" description="Polar residues" evidence="1">
    <location>
        <begin position="1053"/>
        <end position="1068"/>
    </location>
</feature>
<feature type="compositionally biased region" description="Basic and acidic residues" evidence="1">
    <location>
        <begin position="540"/>
        <end position="562"/>
    </location>
</feature>
<keyword evidence="2" id="KW-0812">Transmembrane</keyword>
<evidence type="ECO:0000313" key="3">
    <source>
        <dbReference type="Proteomes" id="UP000887566"/>
    </source>
</evidence>
<feature type="region of interest" description="Disordered" evidence="1">
    <location>
        <begin position="255"/>
        <end position="334"/>
    </location>
</feature>
<feature type="compositionally biased region" description="Basic and acidic residues" evidence="1">
    <location>
        <begin position="1215"/>
        <end position="1232"/>
    </location>
</feature>
<dbReference type="Proteomes" id="UP000887566">
    <property type="component" value="Unplaced"/>
</dbReference>
<feature type="compositionally biased region" description="Low complexity" evidence="1">
    <location>
        <begin position="898"/>
        <end position="917"/>
    </location>
</feature>
<feature type="region of interest" description="Disordered" evidence="1">
    <location>
        <begin position="1094"/>
        <end position="1120"/>
    </location>
</feature>
<evidence type="ECO:0000313" key="4">
    <source>
        <dbReference type="WBParaSite" id="PSAMB.scaffold1036size36860.g10638.t1"/>
    </source>
</evidence>
<feature type="compositionally biased region" description="Polar residues" evidence="1">
    <location>
        <begin position="925"/>
        <end position="939"/>
    </location>
</feature>
<feature type="compositionally biased region" description="Polar residues" evidence="1">
    <location>
        <begin position="717"/>
        <end position="730"/>
    </location>
</feature>
<feature type="compositionally biased region" description="Acidic residues" evidence="1">
    <location>
        <begin position="284"/>
        <end position="300"/>
    </location>
</feature>
<keyword evidence="2" id="KW-1133">Transmembrane helix</keyword>
<feature type="transmembrane region" description="Helical" evidence="2">
    <location>
        <begin position="12"/>
        <end position="34"/>
    </location>
</feature>
<feature type="compositionally biased region" description="Basic and acidic residues" evidence="1">
    <location>
        <begin position="838"/>
        <end position="855"/>
    </location>
</feature>
<keyword evidence="2" id="KW-0472">Membrane</keyword>
<feature type="compositionally biased region" description="Polar residues" evidence="1">
    <location>
        <begin position="648"/>
        <end position="673"/>
    </location>
</feature>
<feature type="compositionally biased region" description="Basic and acidic residues" evidence="1">
    <location>
        <begin position="369"/>
        <end position="388"/>
    </location>
</feature>
<feature type="region of interest" description="Disordered" evidence="1">
    <location>
        <begin position="1137"/>
        <end position="1239"/>
    </location>
</feature>